<gene>
    <name evidence="3" type="ORF">BELL_0288g00100</name>
</gene>
<dbReference type="AlphaFoldDB" id="A0A4Z1JKV1"/>
<evidence type="ECO:0000259" key="2">
    <source>
        <dbReference type="Pfam" id="PF03033"/>
    </source>
</evidence>
<evidence type="ECO:0000256" key="1">
    <source>
        <dbReference type="ARBA" id="ARBA00022679"/>
    </source>
</evidence>
<accession>A0A4Z1JKV1</accession>
<dbReference type="CDD" id="cd03784">
    <property type="entry name" value="GT1_Gtf-like"/>
    <property type="match status" value="1"/>
</dbReference>
<dbReference type="GO" id="GO:0005975">
    <property type="term" value="P:carbohydrate metabolic process"/>
    <property type="evidence" value="ECO:0007669"/>
    <property type="project" value="InterPro"/>
</dbReference>
<protein>
    <recommendedName>
        <fullName evidence="2">Glycosyltransferase family 28 N-terminal domain-containing protein</fullName>
    </recommendedName>
</protein>
<comment type="caution">
    <text evidence="3">The sequence shown here is derived from an EMBL/GenBank/DDBJ whole genome shotgun (WGS) entry which is preliminary data.</text>
</comment>
<dbReference type="FunFam" id="3.40.50.2000:FF:000268">
    <property type="entry name" value="Glycosyltransferase family 1 protein"/>
    <property type="match status" value="1"/>
</dbReference>
<dbReference type="InterPro" id="IPR004276">
    <property type="entry name" value="GlycoTrans_28_N"/>
</dbReference>
<reference evidence="3 4" key="1">
    <citation type="submission" date="2017-12" db="EMBL/GenBank/DDBJ databases">
        <title>Comparative genomics of Botrytis spp.</title>
        <authorList>
            <person name="Valero-Jimenez C.A."/>
            <person name="Tapia P."/>
            <person name="Veloso J."/>
            <person name="Silva-Moreno E."/>
            <person name="Staats M."/>
            <person name="Valdes J.H."/>
            <person name="Van Kan J.A.L."/>
        </authorList>
    </citation>
    <scope>NUCLEOTIDE SEQUENCE [LARGE SCALE GENOMIC DNA]</scope>
    <source>
        <strain evidence="3 4">Be9601</strain>
    </source>
</reference>
<dbReference type="Proteomes" id="UP000297229">
    <property type="component" value="Unassembled WGS sequence"/>
</dbReference>
<evidence type="ECO:0000313" key="4">
    <source>
        <dbReference type="Proteomes" id="UP000297229"/>
    </source>
</evidence>
<dbReference type="PANTHER" id="PTHR48050">
    <property type="entry name" value="STEROL 3-BETA-GLUCOSYLTRANSFERASE"/>
    <property type="match status" value="1"/>
</dbReference>
<keyword evidence="1" id="KW-0808">Transferase</keyword>
<dbReference type="Gene3D" id="3.40.50.2000">
    <property type="entry name" value="Glycogen Phosphorylase B"/>
    <property type="match status" value="1"/>
</dbReference>
<dbReference type="EMBL" id="PQXM01000286">
    <property type="protein sequence ID" value="TGO74371.1"/>
    <property type="molecule type" value="Genomic_DNA"/>
</dbReference>
<evidence type="ECO:0000313" key="3">
    <source>
        <dbReference type="EMBL" id="TGO74371.1"/>
    </source>
</evidence>
<dbReference type="PANTHER" id="PTHR48050:SF27">
    <property type="entry name" value="GLUCOSYLTRANSFERASE, PUTATIVE (AFU_ORTHOLOGUE AFUA_7G04880)-RELATED"/>
    <property type="match status" value="1"/>
</dbReference>
<dbReference type="InterPro" id="IPR050426">
    <property type="entry name" value="Glycosyltransferase_28"/>
</dbReference>
<dbReference type="Pfam" id="PF03033">
    <property type="entry name" value="Glyco_transf_28"/>
    <property type="match status" value="1"/>
</dbReference>
<dbReference type="SUPFAM" id="SSF53756">
    <property type="entry name" value="UDP-Glycosyltransferase/glycogen phosphorylase"/>
    <property type="match status" value="1"/>
</dbReference>
<dbReference type="InterPro" id="IPR002213">
    <property type="entry name" value="UDP_glucos_trans"/>
</dbReference>
<feature type="domain" description="Glycosyltransferase family 28 N-terminal" evidence="2">
    <location>
        <begin position="92"/>
        <end position="240"/>
    </location>
</feature>
<name>A0A4Z1JKV1_9HELO</name>
<sequence length="746" mass="81084">MSYKAKNREGDFEIQELSEDDHINWDQPPPYDAVLHGSLGNILATITDDGRLDVCVKTKAASSDILPPILPDNSSPNAALIATYSAHPPLNIVIQIVGSRGDVQPFIALGQELKASGHRIRIATHGNFKDFVESSELEFFPIGGDPAGLMAYMVKNPSIIPNFDTLRSGDIGRKRKMIYTILNGCWESCIMPDPTTGIPFVADAIIANPPSFAHIHCAQALSIPLHLMFTMPWSLTRAFPYPLANIQNRGADPRTANYLLYGLVDMMTCLSDVINLWRKKVLNLESVLAMAGMGLAEALKIPFTYCWSPALILKPVDWPLYINMCSFFFREETPYISDRELAEFLKSGPMPIYIGFGSIVMEDAAKMTEIILEATRACGVRAIVSKGWSKLGTNRLDPNILFIGDCLHDMVAAAGAGPRPIHFKTLDNAKLTAAIRICQAPETGRAAALIAAQMKDECGVKEAANSFHRNLPLDTMYCDLLGSQNASRKAYQVKLSDRAAYILLKNKKIVVKDLTVFKSRPFEIENPRWGPLTATSSVLLGTIVDFSTALWNTVADPYKAFNVASDSRADKVSSTSGAIGHGMVALGGSITKATLVSVPMALADGFHAVPTLYGEKVRDHGALTDWKSGGVIAGKSFGYGFYDGITGIVTQPMQGARKDGALGFAKGLAKGTVGLITKPGAAMFGLMAYPAMGLYKSINDMGLSTAQKRVLEGRQMLSAYMNEKAPLQEAEIGSVLEQFELKKRNR</sequence>
<dbReference type="STRING" id="278938.A0A4Z1JKV1"/>
<proteinExistence type="predicted"/>
<organism evidence="3 4">
    <name type="scientific">Botrytis elliptica</name>
    <dbReference type="NCBI Taxonomy" id="278938"/>
    <lineage>
        <taxon>Eukaryota</taxon>
        <taxon>Fungi</taxon>
        <taxon>Dikarya</taxon>
        <taxon>Ascomycota</taxon>
        <taxon>Pezizomycotina</taxon>
        <taxon>Leotiomycetes</taxon>
        <taxon>Helotiales</taxon>
        <taxon>Sclerotiniaceae</taxon>
        <taxon>Botrytis</taxon>
    </lineage>
</organism>
<dbReference type="GO" id="GO:0016906">
    <property type="term" value="F:sterol 3-beta-glucosyltransferase activity"/>
    <property type="evidence" value="ECO:0007669"/>
    <property type="project" value="UniProtKB-ARBA"/>
</dbReference>
<keyword evidence="4" id="KW-1185">Reference proteome</keyword>